<dbReference type="InterPro" id="IPR016167">
    <property type="entry name" value="FAD-bd_PCMH_sub1"/>
</dbReference>
<comment type="catalytic activity">
    <reaction evidence="15 16">
        <text>UDP-N-acetyl-alpha-D-muramate + NADP(+) = UDP-N-acetyl-3-O-(1-carboxyvinyl)-alpha-D-glucosamine + NADPH + H(+)</text>
        <dbReference type="Rhea" id="RHEA:12248"/>
        <dbReference type="ChEBI" id="CHEBI:15378"/>
        <dbReference type="ChEBI" id="CHEBI:57783"/>
        <dbReference type="ChEBI" id="CHEBI:58349"/>
        <dbReference type="ChEBI" id="CHEBI:68483"/>
        <dbReference type="ChEBI" id="CHEBI:70757"/>
        <dbReference type="EC" id="1.3.1.98"/>
    </reaction>
</comment>
<dbReference type="Pfam" id="PF01565">
    <property type="entry name" value="FAD_binding_4"/>
    <property type="match status" value="1"/>
</dbReference>
<evidence type="ECO:0000259" key="17">
    <source>
        <dbReference type="PROSITE" id="PS51387"/>
    </source>
</evidence>
<comment type="subcellular location">
    <subcellularLocation>
        <location evidence="3 16">Cytoplasm</location>
    </subcellularLocation>
</comment>
<evidence type="ECO:0000256" key="3">
    <source>
        <dbReference type="ARBA" id="ARBA00004496"/>
    </source>
</evidence>
<dbReference type="PANTHER" id="PTHR21071:SF4">
    <property type="entry name" value="UDP-N-ACETYLENOLPYRUVOYLGLUCOSAMINE REDUCTASE"/>
    <property type="match status" value="1"/>
</dbReference>
<dbReference type="PATRIC" id="fig|1618566.3.peg.129"/>
<comment type="function">
    <text evidence="2 16">Cell wall formation.</text>
</comment>
<evidence type="ECO:0000256" key="7">
    <source>
        <dbReference type="ARBA" id="ARBA00022630"/>
    </source>
</evidence>
<dbReference type="GO" id="GO:0008360">
    <property type="term" value="P:regulation of cell shape"/>
    <property type="evidence" value="ECO:0007669"/>
    <property type="project" value="UniProtKB-KW"/>
</dbReference>
<dbReference type="GO" id="GO:0071949">
    <property type="term" value="F:FAD binding"/>
    <property type="evidence" value="ECO:0007669"/>
    <property type="project" value="InterPro"/>
</dbReference>
<evidence type="ECO:0000256" key="12">
    <source>
        <dbReference type="ARBA" id="ARBA00023002"/>
    </source>
</evidence>
<sequence length="320" mass="36047">MGKTNTKSFKELTTLKVGGEIKYFFEVKNQKELVDKVSFAKNKSLTIFIIGGGSDIAVSDKNFEGVVIKYVGSSVQVIGNLVKVEAGMNWDKLVEETVNRNLQGIECLSGIPGSVGASPIQNIGAYGQELSETFIELKAYDISNQKFVIFKNEDCKFSYRESIFKRKDYWQKFIIVDITLKLKKYTDNNLELQTIRDEILRIRGEKLVNPDEIPNAGSFFKNPIINKSKKDTLLIKYPEMVIFPFNNEYKISAGWLIEKTGWKGKSLGPVKVSDKHSLVLTNPEGKGTFSDIKSLADTIIADVDNKFGIKLEPEVQYINL</sequence>
<comment type="cofactor">
    <cofactor evidence="1 16">
        <name>FAD</name>
        <dbReference type="ChEBI" id="CHEBI:57692"/>
    </cofactor>
</comment>
<dbReference type="EC" id="1.3.1.98" evidence="16"/>
<evidence type="ECO:0000256" key="15">
    <source>
        <dbReference type="ARBA" id="ARBA00048914"/>
    </source>
</evidence>
<dbReference type="NCBIfam" id="TIGR00179">
    <property type="entry name" value="murB"/>
    <property type="match status" value="1"/>
</dbReference>
<name>A0A0F9ZMT4_9BACT</name>
<dbReference type="SUPFAM" id="SSF56176">
    <property type="entry name" value="FAD-binding/transporter-associated domain-like"/>
    <property type="match status" value="1"/>
</dbReference>
<dbReference type="SUPFAM" id="SSF56194">
    <property type="entry name" value="Uridine diphospho-N-Acetylenolpyruvylglucosamine reductase, MurB, C-terminal domain"/>
    <property type="match status" value="1"/>
</dbReference>
<dbReference type="PROSITE" id="PS51387">
    <property type="entry name" value="FAD_PCMH"/>
    <property type="match status" value="1"/>
</dbReference>
<evidence type="ECO:0000256" key="5">
    <source>
        <dbReference type="ARBA" id="ARBA00022490"/>
    </source>
</evidence>
<dbReference type="InterPro" id="IPR016169">
    <property type="entry name" value="FAD-bd_PCMH_sub2"/>
</dbReference>
<evidence type="ECO:0000256" key="6">
    <source>
        <dbReference type="ARBA" id="ARBA00022618"/>
    </source>
</evidence>
<dbReference type="InterPro" id="IPR036635">
    <property type="entry name" value="MurB_C_sf"/>
</dbReference>
<dbReference type="GO" id="GO:0051301">
    <property type="term" value="P:cell division"/>
    <property type="evidence" value="ECO:0007669"/>
    <property type="project" value="UniProtKB-KW"/>
</dbReference>
<dbReference type="PANTHER" id="PTHR21071">
    <property type="entry name" value="UDP-N-ACETYLENOLPYRUVOYLGLUCOSAMINE REDUCTASE"/>
    <property type="match status" value="1"/>
</dbReference>
<dbReference type="GO" id="GO:0009252">
    <property type="term" value="P:peptidoglycan biosynthetic process"/>
    <property type="evidence" value="ECO:0007669"/>
    <property type="project" value="UniProtKB-UniRule"/>
</dbReference>
<evidence type="ECO:0000256" key="2">
    <source>
        <dbReference type="ARBA" id="ARBA00003921"/>
    </source>
</evidence>
<dbReference type="InterPro" id="IPR006094">
    <property type="entry name" value="Oxid_FAD_bind_N"/>
</dbReference>
<evidence type="ECO:0000256" key="8">
    <source>
        <dbReference type="ARBA" id="ARBA00022827"/>
    </source>
</evidence>
<proteinExistence type="inferred from homology"/>
<evidence type="ECO:0000256" key="11">
    <source>
        <dbReference type="ARBA" id="ARBA00022984"/>
    </source>
</evidence>
<feature type="active site" evidence="16">
    <location>
        <position position="314"/>
    </location>
</feature>
<dbReference type="Proteomes" id="UP000034778">
    <property type="component" value="Unassembled WGS sequence"/>
</dbReference>
<keyword evidence="12 16" id="KW-0560">Oxidoreductase</keyword>
<feature type="active site" description="Proton donor" evidence="16">
    <location>
        <position position="218"/>
    </location>
</feature>
<dbReference type="UniPathway" id="UPA00219"/>
<evidence type="ECO:0000313" key="19">
    <source>
        <dbReference type="Proteomes" id="UP000034778"/>
    </source>
</evidence>
<dbReference type="GO" id="GO:0008762">
    <property type="term" value="F:UDP-N-acetylmuramate dehydrogenase activity"/>
    <property type="evidence" value="ECO:0007669"/>
    <property type="project" value="UniProtKB-UniRule"/>
</dbReference>
<keyword evidence="5 16" id="KW-0963">Cytoplasm</keyword>
<dbReference type="AlphaFoldDB" id="A0A0F9ZMT4"/>
<dbReference type="InterPro" id="IPR036318">
    <property type="entry name" value="FAD-bd_PCMH-like_sf"/>
</dbReference>
<keyword evidence="10 16" id="KW-0133">Cell shape</keyword>
<dbReference type="Gene3D" id="3.30.43.10">
    <property type="entry name" value="Uridine Diphospho-n-acetylenolpyruvylglucosamine Reductase, domain 2"/>
    <property type="match status" value="1"/>
</dbReference>
<dbReference type="InterPro" id="IPR011601">
    <property type="entry name" value="MurB_C"/>
</dbReference>
<feature type="active site" evidence="16">
    <location>
        <position position="160"/>
    </location>
</feature>
<dbReference type="Gene3D" id="3.30.465.10">
    <property type="match status" value="1"/>
</dbReference>
<evidence type="ECO:0000256" key="4">
    <source>
        <dbReference type="ARBA" id="ARBA00004752"/>
    </source>
</evidence>
<evidence type="ECO:0000256" key="13">
    <source>
        <dbReference type="ARBA" id="ARBA00023306"/>
    </source>
</evidence>
<reference evidence="18 19" key="1">
    <citation type="journal article" date="2015" name="Nature">
        <title>rRNA introns, odd ribosomes, and small enigmatic genomes across a large radiation of phyla.</title>
        <authorList>
            <person name="Brown C.T."/>
            <person name="Hug L.A."/>
            <person name="Thomas B.C."/>
            <person name="Sharon I."/>
            <person name="Castelle C.J."/>
            <person name="Singh A."/>
            <person name="Wilkins M.J."/>
            <person name="Williams K.H."/>
            <person name="Banfield J.F."/>
        </authorList>
    </citation>
    <scope>NUCLEOTIDE SEQUENCE [LARGE SCALE GENOMIC DNA]</scope>
</reference>
<dbReference type="GO" id="GO:0071555">
    <property type="term" value="P:cell wall organization"/>
    <property type="evidence" value="ECO:0007669"/>
    <property type="project" value="UniProtKB-KW"/>
</dbReference>
<accession>A0A0F9ZMT4</accession>
<dbReference type="Gene3D" id="3.90.78.10">
    <property type="entry name" value="UDP-N-acetylenolpyruvoylglucosamine reductase, C-terminal domain"/>
    <property type="match status" value="1"/>
</dbReference>
<dbReference type="GO" id="GO:0005829">
    <property type="term" value="C:cytosol"/>
    <property type="evidence" value="ECO:0007669"/>
    <property type="project" value="TreeGrafter"/>
</dbReference>
<protein>
    <recommendedName>
        <fullName evidence="16">UDP-N-acetylenolpyruvoylglucosamine reductase</fullName>
        <ecNumber evidence="16">1.3.1.98</ecNumber>
    </recommendedName>
    <alternativeName>
        <fullName evidence="16">UDP-N-acetylmuramate dehydrogenase</fullName>
    </alternativeName>
</protein>
<keyword evidence="6 16" id="KW-0132">Cell division</keyword>
<feature type="domain" description="FAD-binding PCMH-type" evidence="17">
    <location>
        <begin position="16"/>
        <end position="185"/>
    </location>
</feature>
<evidence type="ECO:0000256" key="16">
    <source>
        <dbReference type="HAMAP-Rule" id="MF_00037"/>
    </source>
</evidence>
<dbReference type="HAMAP" id="MF_00037">
    <property type="entry name" value="MurB"/>
    <property type="match status" value="1"/>
</dbReference>
<dbReference type="InterPro" id="IPR016166">
    <property type="entry name" value="FAD-bd_PCMH"/>
</dbReference>
<evidence type="ECO:0000256" key="14">
    <source>
        <dbReference type="ARBA" id="ARBA00023316"/>
    </source>
</evidence>
<gene>
    <name evidence="16" type="primary">murB</name>
    <name evidence="18" type="ORF">UR35_C0001G0131</name>
</gene>
<keyword evidence="13 16" id="KW-0131">Cell cycle</keyword>
<dbReference type="EMBL" id="LBOW01000001">
    <property type="protein sequence ID" value="KKP45534.1"/>
    <property type="molecule type" value="Genomic_DNA"/>
</dbReference>
<organism evidence="18 19">
    <name type="scientific">Candidatus Woesebacteria bacterium GW2011_GWB1_33_22</name>
    <dbReference type="NCBI Taxonomy" id="1618566"/>
    <lineage>
        <taxon>Bacteria</taxon>
        <taxon>Candidatus Woeseibacteriota</taxon>
    </lineage>
</organism>
<evidence type="ECO:0000313" key="18">
    <source>
        <dbReference type="EMBL" id="KKP45534.1"/>
    </source>
</evidence>
<dbReference type="Pfam" id="PF02873">
    <property type="entry name" value="MurB_C"/>
    <property type="match status" value="1"/>
</dbReference>
<comment type="pathway">
    <text evidence="4 16">Cell wall biogenesis; peptidoglycan biosynthesis.</text>
</comment>
<keyword evidence="14 16" id="KW-0961">Cell wall biogenesis/degradation</keyword>
<comment type="caution">
    <text evidence="18">The sequence shown here is derived from an EMBL/GenBank/DDBJ whole genome shotgun (WGS) entry which is preliminary data.</text>
</comment>
<comment type="similarity">
    <text evidence="16">Belongs to the MurB family.</text>
</comment>
<evidence type="ECO:0000256" key="9">
    <source>
        <dbReference type="ARBA" id="ARBA00022857"/>
    </source>
</evidence>
<dbReference type="InterPro" id="IPR003170">
    <property type="entry name" value="MurB"/>
</dbReference>
<keyword evidence="8 16" id="KW-0274">FAD</keyword>
<dbReference type="NCBIfam" id="NF000755">
    <property type="entry name" value="PRK00046.1"/>
    <property type="match status" value="1"/>
</dbReference>
<evidence type="ECO:0000256" key="10">
    <source>
        <dbReference type="ARBA" id="ARBA00022960"/>
    </source>
</evidence>
<evidence type="ECO:0000256" key="1">
    <source>
        <dbReference type="ARBA" id="ARBA00001974"/>
    </source>
</evidence>
<keyword evidence="9 16" id="KW-0521">NADP</keyword>
<keyword evidence="11 16" id="KW-0573">Peptidoglycan synthesis</keyword>
<dbReference type="STRING" id="1618566.UR35_C0001G0131"/>
<keyword evidence="7 16" id="KW-0285">Flavoprotein</keyword>